<dbReference type="EMBL" id="JAPUUL010000803">
    <property type="protein sequence ID" value="KAJ8129300.1"/>
    <property type="molecule type" value="Genomic_DNA"/>
</dbReference>
<keyword evidence="2" id="KW-1185">Reference proteome</keyword>
<organism evidence="1 2">
    <name type="scientific">Lasiodiplodia mahajangana</name>
    <dbReference type="NCBI Taxonomy" id="1108764"/>
    <lineage>
        <taxon>Eukaryota</taxon>
        <taxon>Fungi</taxon>
        <taxon>Dikarya</taxon>
        <taxon>Ascomycota</taxon>
        <taxon>Pezizomycotina</taxon>
        <taxon>Dothideomycetes</taxon>
        <taxon>Dothideomycetes incertae sedis</taxon>
        <taxon>Botryosphaeriales</taxon>
        <taxon>Botryosphaeriaceae</taxon>
        <taxon>Lasiodiplodia</taxon>
    </lineage>
</organism>
<accession>A0ACC2JP91</accession>
<dbReference type="Proteomes" id="UP001153332">
    <property type="component" value="Unassembled WGS sequence"/>
</dbReference>
<name>A0ACC2JP91_9PEZI</name>
<protein>
    <submittedName>
        <fullName evidence="1">Uncharacterized protein</fullName>
    </submittedName>
</protein>
<sequence length="325" mass="35651">MIDDFFSTLLTSPYAIPLEYLKDASKAETVQDAIVFQHNILRAQTMSYDMRVSPEKTNALTRGTEESDAITYSADVTEATVKIHIVQDAASTRILQALLIAILVFSLGSWAITPNTRILPREPTSIASVIALLADGNLFDLLPIECQSSEEKDIESLFSATTFKMGWADPADPETDVGAGGNNVRFSIYGFVKTGEETLTPIRPMPVEEVERNSGVEIETMSPPARQARQGQHRQGAREAERGLGHLLEGQGDHLVVRDAERARPAGLHHRGALRERGQPEIPPREPLLEDVRPVRRASAREAHGPEEIRGTQACRGRGGSSLLK</sequence>
<comment type="caution">
    <text evidence="1">The sequence shown here is derived from an EMBL/GenBank/DDBJ whole genome shotgun (WGS) entry which is preliminary data.</text>
</comment>
<reference evidence="1" key="1">
    <citation type="submission" date="2022-12" db="EMBL/GenBank/DDBJ databases">
        <title>Genome Sequence of Lasiodiplodia mahajangana.</title>
        <authorList>
            <person name="Buettner E."/>
        </authorList>
    </citation>
    <scope>NUCLEOTIDE SEQUENCE</scope>
    <source>
        <strain evidence="1">VT137</strain>
    </source>
</reference>
<proteinExistence type="predicted"/>
<evidence type="ECO:0000313" key="1">
    <source>
        <dbReference type="EMBL" id="KAJ8129300.1"/>
    </source>
</evidence>
<evidence type="ECO:0000313" key="2">
    <source>
        <dbReference type="Proteomes" id="UP001153332"/>
    </source>
</evidence>
<gene>
    <name evidence="1" type="ORF">O1611_g4331</name>
</gene>